<protein>
    <submittedName>
        <fullName evidence="1">Uncharacterized protein</fullName>
    </submittedName>
</protein>
<dbReference type="RefSeq" id="XP_007701460.1">
    <property type="nucleotide sequence ID" value="XM_007703270.1"/>
</dbReference>
<dbReference type="Proteomes" id="UP000016934">
    <property type="component" value="Unassembled WGS sequence"/>
</dbReference>
<dbReference type="GeneID" id="19137376"/>
<organism evidence="1 2">
    <name type="scientific">Cochliobolus sativus (strain ND90Pr / ATCC 201652)</name>
    <name type="common">Common root rot and spot blotch fungus</name>
    <name type="synonym">Bipolaris sorokiniana</name>
    <dbReference type="NCBI Taxonomy" id="665912"/>
    <lineage>
        <taxon>Eukaryota</taxon>
        <taxon>Fungi</taxon>
        <taxon>Dikarya</taxon>
        <taxon>Ascomycota</taxon>
        <taxon>Pezizomycotina</taxon>
        <taxon>Dothideomycetes</taxon>
        <taxon>Pleosporomycetidae</taxon>
        <taxon>Pleosporales</taxon>
        <taxon>Pleosporineae</taxon>
        <taxon>Pleosporaceae</taxon>
        <taxon>Bipolaris</taxon>
    </lineage>
</organism>
<gene>
    <name evidence="1" type="ORF">COCSADRAFT_339381</name>
</gene>
<sequence>MAIFFSLTGRKRTLCFRFRVLEVKGRSVQNACSRWREGGSCAHISLCVCVCVCVCVCRDRAYGRQGQLGGDAGPAMCIVTAVAVAVDVGDPHIRWEGGMIFFHPKVGDCY</sequence>
<reference evidence="1 2" key="1">
    <citation type="journal article" date="2012" name="PLoS Pathog.">
        <title>Diverse lifestyles and strategies of plant pathogenesis encoded in the genomes of eighteen Dothideomycetes fungi.</title>
        <authorList>
            <person name="Ohm R.A."/>
            <person name="Feau N."/>
            <person name="Henrissat B."/>
            <person name="Schoch C.L."/>
            <person name="Horwitz B.A."/>
            <person name="Barry K.W."/>
            <person name="Condon B.J."/>
            <person name="Copeland A.C."/>
            <person name="Dhillon B."/>
            <person name="Glaser F."/>
            <person name="Hesse C.N."/>
            <person name="Kosti I."/>
            <person name="LaButti K."/>
            <person name="Lindquist E.A."/>
            <person name="Lucas S."/>
            <person name="Salamov A.A."/>
            <person name="Bradshaw R.E."/>
            <person name="Ciuffetti L."/>
            <person name="Hamelin R.C."/>
            <person name="Kema G.H.J."/>
            <person name="Lawrence C."/>
            <person name="Scott J.A."/>
            <person name="Spatafora J.W."/>
            <person name="Turgeon B.G."/>
            <person name="de Wit P.J.G.M."/>
            <person name="Zhong S."/>
            <person name="Goodwin S.B."/>
            <person name="Grigoriev I.V."/>
        </authorList>
    </citation>
    <scope>NUCLEOTIDE SEQUENCE [LARGE SCALE GENOMIC DNA]</scope>
    <source>
        <strain evidence="2">ND90Pr / ATCC 201652</strain>
    </source>
</reference>
<evidence type="ECO:0000313" key="2">
    <source>
        <dbReference type="Proteomes" id="UP000016934"/>
    </source>
</evidence>
<accession>M2R8I3</accession>
<keyword evidence="2" id="KW-1185">Reference proteome</keyword>
<dbReference type="AlphaFoldDB" id="M2R8I3"/>
<name>M2R8I3_COCSN</name>
<dbReference type="HOGENOM" id="CLU_2170858_0_0_1"/>
<evidence type="ECO:0000313" key="1">
    <source>
        <dbReference type="EMBL" id="EMD63249.1"/>
    </source>
</evidence>
<dbReference type="KEGG" id="bsc:COCSADRAFT_339381"/>
<reference evidence="2" key="2">
    <citation type="journal article" date="2013" name="PLoS Genet.">
        <title>Comparative genome structure, secondary metabolite, and effector coding capacity across Cochliobolus pathogens.</title>
        <authorList>
            <person name="Condon B.J."/>
            <person name="Leng Y."/>
            <person name="Wu D."/>
            <person name="Bushley K.E."/>
            <person name="Ohm R.A."/>
            <person name="Otillar R."/>
            <person name="Martin J."/>
            <person name="Schackwitz W."/>
            <person name="Grimwood J."/>
            <person name="MohdZainudin N."/>
            <person name="Xue C."/>
            <person name="Wang R."/>
            <person name="Manning V.A."/>
            <person name="Dhillon B."/>
            <person name="Tu Z.J."/>
            <person name="Steffenson B.J."/>
            <person name="Salamov A."/>
            <person name="Sun H."/>
            <person name="Lowry S."/>
            <person name="LaButti K."/>
            <person name="Han J."/>
            <person name="Copeland A."/>
            <person name="Lindquist E."/>
            <person name="Barry K."/>
            <person name="Schmutz J."/>
            <person name="Baker S.E."/>
            <person name="Ciuffetti L.M."/>
            <person name="Grigoriev I.V."/>
            <person name="Zhong S."/>
            <person name="Turgeon B.G."/>
        </authorList>
    </citation>
    <scope>NUCLEOTIDE SEQUENCE [LARGE SCALE GENOMIC DNA]</scope>
    <source>
        <strain evidence="2">ND90Pr / ATCC 201652</strain>
    </source>
</reference>
<dbReference type="EMBL" id="KB445645">
    <property type="protein sequence ID" value="EMD63249.1"/>
    <property type="molecule type" value="Genomic_DNA"/>
</dbReference>
<proteinExistence type="predicted"/>